<accession>A0A8J7VSF8</accession>
<evidence type="ECO:0000313" key="3">
    <source>
        <dbReference type="EMBL" id="MBS7457104.1"/>
    </source>
</evidence>
<organism evidence="2">
    <name type="scientific">Coralloluteibacterium stylophorae</name>
    <dbReference type="NCBI Taxonomy" id="1776034"/>
    <lineage>
        <taxon>Bacteria</taxon>
        <taxon>Pseudomonadati</taxon>
        <taxon>Pseudomonadota</taxon>
        <taxon>Gammaproteobacteria</taxon>
        <taxon>Lysobacterales</taxon>
        <taxon>Lysobacteraceae</taxon>
        <taxon>Coralloluteibacterium</taxon>
    </lineage>
</organism>
<dbReference type="EMBL" id="JAGQFT020000004">
    <property type="protein sequence ID" value="MBS7457104.1"/>
    <property type="molecule type" value="Genomic_DNA"/>
</dbReference>
<dbReference type="SMART" id="SM00671">
    <property type="entry name" value="SEL1"/>
    <property type="match status" value="2"/>
</dbReference>
<comment type="caution">
    <text evidence="2">The sequence shown here is derived from an EMBL/GenBank/DDBJ whole genome shotgun (WGS) entry which is preliminary data.</text>
</comment>
<feature type="signal peptide" evidence="1">
    <location>
        <begin position="1"/>
        <end position="22"/>
    </location>
</feature>
<gene>
    <name evidence="3" type="ORF">KB893_008135</name>
    <name evidence="2" type="ORF">KB893_07150</name>
</gene>
<name>A0A8J7VSF8_9GAMM</name>
<dbReference type="SUPFAM" id="SSF81901">
    <property type="entry name" value="HCP-like"/>
    <property type="match status" value="2"/>
</dbReference>
<evidence type="ECO:0000313" key="2">
    <source>
        <dbReference type="EMBL" id="MBR0562290.1"/>
    </source>
</evidence>
<dbReference type="Proteomes" id="UP000675747">
    <property type="component" value="Unassembled WGS sequence"/>
</dbReference>
<feature type="chain" id="PRO_5042774171" evidence="1">
    <location>
        <begin position="23"/>
        <end position="458"/>
    </location>
</feature>
<protein>
    <submittedName>
        <fullName evidence="2">SEL1-like repeat protein</fullName>
    </submittedName>
</protein>
<proteinExistence type="predicted"/>
<dbReference type="PANTHER" id="PTHR11102:SF160">
    <property type="entry name" value="ERAD-ASSOCIATED E3 UBIQUITIN-PROTEIN LIGASE COMPONENT HRD3"/>
    <property type="match status" value="1"/>
</dbReference>
<evidence type="ECO:0000313" key="4">
    <source>
        <dbReference type="Proteomes" id="UP000675747"/>
    </source>
</evidence>
<evidence type="ECO:0000256" key="1">
    <source>
        <dbReference type="SAM" id="SignalP"/>
    </source>
</evidence>
<dbReference type="RefSeq" id="WP_211926235.1">
    <property type="nucleotide sequence ID" value="NZ_JAGQFT020000004.1"/>
</dbReference>
<dbReference type="InterPro" id="IPR006597">
    <property type="entry name" value="Sel1-like"/>
</dbReference>
<dbReference type="InterPro" id="IPR050767">
    <property type="entry name" value="Sel1_AlgK"/>
</dbReference>
<dbReference type="Pfam" id="PF08238">
    <property type="entry name" value="Sel1"/>
    <property type="match status" value="3"/>
</dbReference>
<dbReference type="AlphaFoldDB" id="A0A8J7VSF8"/>
<keyword evidence="4" id="KW-1185">Reference proteome</keyword>
<dbReference type="InterPro" id="IPR011990">
    <property type="entry name" value="TPR-like_helical_dom_sf"/>
</dbReference>
<dbReference type="EMBL" id="JAGQFT010000043">
    <property type="protein sequence ID" value="MBR0562290.1"/>
    <property type="molecule type" value="Genomic_DNA"/>
</dbReference>
<keyword evidence="1" id="KW-0732">Signal</keyword>
<sequence>MRPMHLAGCLLLGLLMGPGAQAQDDQALSAVDFAREEKIARGYPNERWRLYGMREYAAERPESAATFFRKAARFGDKHSQHRLSLMYWFGDGVPRDRAEAYAWSDLAAERGNHPQLIVRRDLMWTHLEAADRARVQDIGAQLYAEYGDDVAMPRLEQAIRRHVSTLVGSRLGFTGSRVDSVAAPANGDFIAGSIGSVRVVGDLSTDYSAIYDEARIDVRRYMRSQGMPIPGEPQGRVEVRSLREVQAATLLQEGGVVQSRAWLAGHPDVNWRQRGEASLERGDYNDALKYLVRAARYSDKPAQALLGEMYWDGRGVPQDRVLGYIWTELAAERQYRPFVAQRLHYWERMTEAERVQAAERREVIADEYGDAQAKARLVRVLERHRRYVGGSRTGFSAYGRVVSWDPEGGRVAYNSDEFFEPKYWEPERYFQWLDSLWQAPPRGRVDVGPLREGTPDEP</sequence>
<dbReference type="Gene3D" id="1.25.40.10">
    <property type="entry name" value="Tetratricopeptide repeat domain"/>
    <property type="match status" value="2"/>
</dbReference>
<dbReference type="PANTHER" id="PTHR11102">
    <property type="entry name" value="SEL-1-LIKE PROTEIN"/>
    <property type="match status" value="1"/>
</dbReference>
<reference evidence="2" key="2">
    <citation type="submission" date="2021-04" db="EMBL/GenBank/DDBJ databases">
        <authorList>
            <person name="Karlyshev A.V."/>
        </authorList>
    </citation>
    <scope>NUCLEOTIDE SEQUENCE</scope>
    <source>
        <strain evidence="2">LMG 29479</strain>
    </source>
</reference>
<reference evidence="3 4" key="1">
    <citation type="journal article" date="2021" name="Microbiol. Resour. Announc.">
        <title>Draft Genome Sequence of Coralloluteibacterium stylophorae LMG 29479T.</title>
        <authorList>
            <person name="Karlyshev A.V."/>
            <person name="Kudryashova E.B."/>
            <person name="Ariskina E.V."/>
            <person name="Conroy A.P."/>
            <person name="Abidueva E.Y."/>
        </authorList>
    </citation>
    <scope>NUCLEOTIDE SEQUENCE [LARGE SCALE GENOMIC DNA]</scope>
    <source>
        <strain evidence="3 4">LMG 29479</strain>
    </source>
</reference>